<reference evidence="5" key="1">
    <citation type="submission" date="2011-08" db="EMBL/GenBank/DDBJ databases">
        <authorList>
            <person name="Rombauts S."/>
        </authorList>
    </citation>
    <scope>NUCLEOTIDE SEQUENCE</scope>
    <source>
        <strain evidence="5">London</strain>
    </source>
</reference>
<sequence length="223" mass="26193">MRGQSFIIFVFCSFGFTHCSIDYQIMLEKTAKEINEFTEALRLSEEQLAKVNETQIMVRNFVEKVAKFVELQKIVLQPSCVARKFSRQSLSQYDHITADYLYQCEKLINRTDELSRIIGCETEAKDYICYRIHVTGPLPEPDKDGYDCYMVDNPFHDIFKEQLPDLIVRSCVHASIHVISFTVICVFLIVICFQCRNARRLKREQPEDIDIDSVKYNRSNFWD</sequence>
<keyword evidence="5" id="KW-1185">Reference proteome</keyword>
<keyword evidence="1" id="KW-0175">Coiled coil</keyword>
<evidence type="ECO:0000313" key="4">
    <source>
        <dbReference type="EnsemblMetazoa" id="tetur02g02800.1"/>
    </source>
</evidence>
<keyword evidence="2" id="KW-0812">Transmembrane</keyword>
<feature type="signal peptide" evidence="3">
    <location>
        <begin position="1"/>
        <end position="19"/>
    </location>
</feature>
<dbReference type="AlphaFoldDB" id="T1JUZ9"/>
<keyword evidence="2" id="KW-1133">Transmembrane helix</keyword>
<evidence type="ECO:0008006" key="6">
    <source>
        <dbReference type="Google" id="ProtNLM"/>
    </source>
</evidence>
<name>T1JUZ9_TETUR</name>
<keyword evidence="2" id="KW-0472">Membrane</keyword>
<evidence type="ECO:0000256" key="2">
    <source>
        <dbReference type="SAM" id="Phobius"/>
    </source>
</evidence>
<keyword evidence="3" id="KW-0732">Signal</keyword>
<reference evidence="4" key="2">
    <citation type="submission" date="2015-06" db="UniProtKB">
        <authorList>
            <consortium name="EnsemblMetazoa"/>
        </authorList>
    </citation>
    <scope>IDENTIFICATION</scope>
</reference>
<feature type="coiled-coil region" evidence="1">
    <location>
        <begin position="27"/>
        <end position="54"/>
    </location>
</feature>
<accession>T1JUZ9</accession>
<evidence type="ECO:0000256" key="1">
    <source>
        <dbReference type="SAM" id="Coils"/>
    </source>
</evidence>
<gene>
    <name evidence="4" type="primary">107371501</name>
</gene>
<evidence type="ECO:0000256" key="3">
    <source>
        <dbReference type="SAM" id="SignalP"/>
    </source>
</evidence>
<feature type="transmembrane region" description="Helical" evidence="2">
    <location>
        <begin position="174"/>
        <end position="193"/>
    </location>
</feature>
<dbReference type="EMBL" id="CAEY01000790">
    <property type="status" value="NOT_ANNOTATED_CDS"/>
    <property type="molecule type" value="Genomic_DNA"/>
</dbReference>
<proteinExistence type="predicted"/>
<dbReference type="EnsemblMetazoa" id="tetur02g02800.1">
    <property type="protein sequence ID" value="tetur02g02800.1"/>
    <property type="gene ID" value="tetur02g02800"/>
</dbReference>
<dbReference type="KEGG" id="tut:107371501"/>
<protein>
    <recommendedName>
        <fullName evidence="6">Protein TsetseEP domain-containing protein</fullName>
    </recommendedName>
</protein>
<dbReference type="HOGENOM" id="CLU_118399_0_0_1"/>
<evidence type="ECO:0000313" key="5">
    <source>
        <dbReference type="Proteomes" id="UP000015104"/>
    </source>
</evidence>
<dbReference type="Proteomes" id="UP000015104">
    <property type="component" value="Unassembled WGS sequence"/>
</dbReference>
<organism evidence="4 5">
    <name type="scientific">Tetranychus urticae</name>
    <name type="common">Two-spotted spider mite</name>
    <dbReference type="NCBI Taxonomy" id="32264"/>
    <lineage>
        <taxon>Eukaryota</taxon>
        <taxon>Metazoa</taxon>
        <taxon>Ecdysozoa</taxon>
        <taxon>Arthropoda</taxon>
        <taxon>Chelicerata</taxon>
        <taxon>Arachnida</taxon>
        <taxon>Acari</taxon>
        <taxon>Acariformes</taxon>
        <taxon>Trombidiformes</taxon>
        <taxon>Prostigmata</taxon>
        <taxon>Eleutherengona</taxon>
        <taxon>Raphignathae</taxon>
        <taxon>Tetranychoidea</taxon>
        <taxon>Tetranychidae</taxon>
        <taxon>Tetranychus</taxon>
    </lineage>
</organism>
<feature type="chain" id="PRO_5007728943" description="Protein TsetseEP domain-containing protein" evidence="3">
    <location>
        <begin position="20"/>
        <end position="223"/>
    </location>
</feature>